<dbReference type="Proteomes" id="UP000540989">
    <property type="component" value="Unassembled WGS sequence"/>
</dbReference>
<proteinExistence type="inferred from homology"/>
<dbReference type="InterPro" id="IPR020538">
    <property type="entry name" value="Hydgase_Ni_incorp_HypA/HybF_CS"/>
</dbReference>
<dbReference type="PROSITE" id="PS01249">
    <property type="entry name" value="HYPA"/>
    <property type="match status" value="1"/>
</dbReference>
<feature type="binding site" evidence="5">
    <location>
        <position position="2"/>
    </location>
    <ligand>
        <name>Ni(2+)</name>
        <dbReference type="ChEBI" id="CHEBI:49786"/>
    </ligand>
</feature>
<dbReference type="GO" id="GO:0008270">
    <property type="term" value="F:zinc ion binding"/>
    <property type="evidence" value="ECO:0007669"/>
    <property type="project" value="UniProtKB-UniRule"/>
</dbReference>
<protein>
    <recommendedName>
        <fullName evidence="5">Hydrogenase maturation factor HypA</fullName>
    </recommendedName>
</protein>
<evidence type="ECO:0000256" key="5">
    <source>
        <dbReference type="HAMAP-Rule" id="MF_00213"/>
    </source>
</evidence>
<dbReference type="PIRSF" id="PIRSF004761">
    <property type="entry name" value="Hydrgn_mat_HypA"/>
    <property type="match status" value="1"/>
</dbReference>
<sequence length="142" mass="16022">MHEISIAESILEIAEEQARAQNARSIQLIKLRLGEFTTIVREALEFAFEIARQGTLAEDAVLEIETVSILVRCAVCDRATQPVVGICLICTVCGFPMEILTGEELQIEYIEVETEEEWIKWKLSQKELPQGQQSESRSRPTS</sequence>
<gene>
    <name evidence="5" type="primary">hypA</name>
    <name evidence="6" type="ORF">HDF16_004678</name>
</gene>
<dbReference type="PANTHER" id="PTHR34535">
    <property type="entry name" value="HYDROGENASE MATURATION FACTOR HYPA"/>
    <property type="match status" value="1"/>
</dbReference>
<dbReference type="PANTHER" id="PTHR34535:SF3">
    <property type="entry name" value="HYDROGENASE MATURATION FACTOR HYPA"/>
    <property type="match status" value="1"/>
</dbReference>
<comment type="similarity">
    <text evidence="1 5">Belongs to the HypA/HybF family.</text>
</comment>
<dbReference type="Gene3D" id="3.30.2320.80">
    <property type="match status" value="1"/>
</dbReference>
<comment type="function">
    <text evidence="5">Involved in the maturation of [NiFe] hydrogenases. Required for nickel insertion into the metal center of the hydrogenase.</text>
</comment>
<name>A0A7W8E638_9BACT</name>
<feature type="binding site" evidence="5">
    <location>
        <position position="73"/>
    </location>
    <ligand>
        <name>Zn(2+)</name>
        <dbReference type="ChEBI" id="CHEBI:29105"/>
    </ligand>
</feature>
<dbReference type="RefSeq" id="WP_184221924.1">
    <property type="nucleotide sequence ID" value="NZ_JACHIP010000008.1"/>
</dbReference>
<dbReference type="AlphaFoldDB" id="A0A7W8E638"/>
<dbReference type="InterPro" id="IPR000688">
    <property type="entry name" value="HypA/HybF"/>
</dbReference>
<evidence type="ECO:0000256" key="4">
    <source>
        <dbReference type="ARBA" id="ARBA00022833"/>
    </source>
</evidence>
<keyword evidence="3 5" id="KW-0479">Metal-binding</keyword>
<accession>A0A7W8E638</accession>
<comment type="caution">
    <text evidence="6">The sequence shown here is derived from an EMBL/GenBank/DDBJ whole genome shotgun (WGS) entry which is preliminary data.</text>
</comment>
<evidence type="ECO:0000313" key="6">
    <source>
        <dbReference type="EMBL" id="MBB5059944.1"/>
    </source>
</evidence>
<feature type="binding site" evidence="5">
    <location>
        <position position="93"/>
    </location>
    <ligand>
        <name>Zn(2+)</name>
        <dbReference type="ChEBI" id="CHEBI:29105"/>
    </ligand>
</feature>
<evidence type="ECO:0000256" key="2">
    <source>
        <dbReference type="ARBA" id="ARBA00022596"/>
    </source>
</evidence>
<evidence type="ECO:0000256" key="1">
    <source>
        <dbReference type="ARBA" id="ARBA00010748"/>
    </source>
</evidence>
<feature type="binding site" evidence="5">
    <location>
        <position position="90"/>
    </location>
    <ligand>
        <name>Zn(2+)</name>
        <dbReference type="ChEBI" id="CHEBI:29105"/>
    </ligand>
</feature>
<keyword evidence="2 5" id="KW-0533">Nickel</keyword>
<reference evidence="6 7" key="1">
    <citation type="submission" date="2020-08" db="EMBL/GenBank/DDBJ databases">
        <title>Genomic Encyclopedia of Type Strains, Phase IV (KMG-V): Genome sequencing to study the core and pangenomes of soil and plant-associated prokaryotes.</title>
        <authorList>
            <person name="Whitman W."/>
        </authorList>
    </citation>
    <scope>NUCLEOTIDE SEQUENCE [LARGE SCALE GENOMIC DNA]</scope>
    <source>
        <strain evidence="6 7">M8UP14</strain>
    </source>
</reference>
<dbReference type="Pfam" id="PF01155">
    <property type="entry name" value="HypA"/>
    <property type="match status" value="1"/>
</dbReference>
<dbReference type="EMBL" id="JACHIP010000008">
    <property type="protein sequence ID" value="MBB5059944.1"/>
    <property type="molecule type" value="Genomic_DNA"/>
</dbReference>
<evidence type="ECO:0000256" key="3">
    <source>
        <dbReference type="ARBA" id="ARBA00022723"/>
    </source>
</evidence>
<dbReference type="NCBIfam" id="TIGR00100">
    <property type="entry name" value="hypA"/>
    <property type="match status" value="1"/>
</dbReference>
<dbReference type="GO" id="GO:0016151">
    <property type="term" value="F:nickel cation binding"/>
    <property type="evidence" value="ECO:0007669"/>
    <property type="project" value="UniProtKB-UniRule"/>
</dbReference>
<dbReference type="GO" id="GO:0051604">
    <property type="term" value="P:protein maturation"/>
    <property type="evidence" value="ECO:0007669"/>
    <property type="project" value="InterPro"/>
</dbReference>
<dbReference type="HAMAP" id="MF_00213">
    <property type="entry name" value="HypA_HybF"/>
    <property type="match status" value="1"/>
</dbReference>
<keyword evidence="7" id="KW-1185">Reference proteome</keyword>
<keyword evidence="4 5" id="KW-0862">Zinc</keyword>
<organism evidence="6 7">
    <name type="scientific">Granulicella aggregans</name>
    <dbReference type="NCBI Taxonomy" id="474949"/>
    <lineage>
        <taxon>Bacteria</taxon>
        <taxon>Pseudomonadati</taxon>
        <taxon>Acidobacteriota</taxon>
        <taxon>Terriglobia</taxon>
        <taxon>Terriglobales</taxon>
        <taxon>Acidobacteriaceae</taxon>
        <taxon>Granulicella</taxon>
    </lineage>
</organism>
<evidence type="ECO:0000313" key="7">
    <source>
        <dbReference type="Proteomes" id="UP000540989"/>
    </source>
</evidence>
<feature type="binding site" evidence="5">
    <location>
        <position position="76"/>
    </location>
    <ligand>
        <name>Zn(2+)</name>
        <dbReference type="ChEBI" id="CHEBI:29105"/>
    </ligand>
</feature>